<dbReference type="EMBL" id="ACEC01000101">
    <property type="protein sequence ID" value="EEG29458.1"/>
    <property type="molecule type" value="Genomic_DNA"/>
</dbReference>
<dbReference type="AlphaFoldDB" id="C0EGC7"/>
<keyword evidence="4" id="KW-1185">Reference proteome</keyword>
<dbReference type="Proteomes" id="UP000003340">
    <property type="component" value="Unassembled WGS sequence"/>
</dbReference>
<reference evidence="3 4" key="1">
    <citation type="submission" date="2009-01" db="EMBL/GenBank/DDBJ databases">
        <authorList>
            <person name="Fulton L."/>
            <person name="Clifton S."/>
            <person name="Fulton B."/>
            <person name="Xu J."/>
            <person name="Minx P."/>
            <person name="Pepin K.H."/>
            <person name="Johnson M."/>
            <person name="Bhonagiri V."/>
            <person name="Nash W.E."/>
            <person name="Mardis E.R."/>
            <person name="Wilson R.K."/>
        </authorList>
    </citation>
    <scope>NUCLEOTIDE SEQUENCE [LARGE SCALE GENOMIC DNA]</scope>
    <source>
        <strain evidence="3 4">DSM 5476</strain>
    </source>
</reference>
<gene>
    <name evidence="3" type="ORF">CLOSTMETH_02920</name>
</gene>
<organism evidence="3 4">
    <name type="scientific">[Clostridium] methylpentosum DSM 5476</name>
    <dbReference type="NCBI Taxonomy" id="537013"/>
    <lineage>
        <taxon>Bacteria</taxon>
        <taxon>Bacillati</taxon>
        <taxon>Bacillota</taxon>
        <taxon>Clostridia</taxon>
        <taxon>Eubacteriales</taxon>
        <taxon>Oscillospiraceae</taxon>
        <taxon>Oscillospiraceae incertae sedis</taxon>
    </lineage>
</organism>
<evidence type="ECO:0000259" key="2">
    <source>
        <dbReference type="Pfam" id="PF25023"/>
    </source>
</evidence>
<dbReference type="STRING" id="537013.CLOSTMETH_02920"/>
<name>C0EGC7_9FIRM</name>
<sequence length="320" mass="33899">MIGFSLNGASYYYVKNLQNDIIGILDSNGNQVVSYVYDSWGKLISTSGSLAETVGVQNPFRYRGYYYDVESEMYYLNSRYYDPIISRFVNSDGLILLTNSLLAISDKNLYEYCNNNPIVLNDDQGDLPNWIIGGIIGAAISVATTTINNICTGASVKEWIVSLGVAAITGGLSGVLAASGLPCKPLLDGVISGTGEAAHQLITTGTIDVPSVAYAGALGGTLSYVSAKLSNPANKMIDDGKDLIKKGNKRKANGKVSTRKSAKGAIKRGEAKINEGKALLHKGTAIALGIDVGSSLTSSFMGPPAPKTAVWCYPGTYVYM</sequence>
<protein>
    <submittedName>
        <fullName evidence="3">RHS repeat-associated core domain protein</fullName>
    </submittedName>
</protein>
<dbReference type="Gene3D" id="2.180.10.10">
    <property type="entry name" value="RHS repeat-associated core"/>
    <property type="match status" value="1"/>
</dbReference>
<feature type="domain" description="Teneurin-like YD-shell" evidence="2">
    <location>
        <begin position="7"/>
        <end position="118"/>
    </location>
</feature>
<dbReference type="PANTHER" id="PTHR32305">
    <property type="match status" value="1"/>
</dbReference>
<proteinExistence type="predicted"/>
<evidence type="ECO:0000313" key="4">
    <source>
        <dbReference type="Proteomes" id="UP000003340"/>
    </source>
</evidence>
<keyword evidence="1" id="KW-0677">Repeat</keyword>
<dbReference type="InterPro" id="IPR056823">
    <property type="entry name" value="TEN-like_YD-shell"/>
</dbReference>
<reference evidence="3 4" key="2">
    <citation type="submission" date="2009-02" db="EMBL/GenBank/DDBJ databases">
        <title>Draft genome sequence of Clostridium methylpentosum (DSM 5476).</title>
        <authorList>
            <person name="Sudarsanam P."/>
            <person name="Ley R."/>
            <person name="Guruge J."/>
            <person name="Turnbaugh P.J."/>
            <person name="Mahowald M."/>
            <person name="Liep D."/>
            <person name="Gordon J."/>
        </authorList>
    </citation>
    <scope>NUCLEOTIDE SEQUENCE [LARGE SCALE GENOMIC DNA]</scope>
    <source>
        <strain evidence="3 4">DSM 5476</strain>
    </source>
</reference>
<dbReference type="InterPro" id="IPR050708">
    <property type="entry name" value="T6SS_VgrG/RHS"/>
</dbReference>
<dbReference type="InterPro" id="IPR022385">
    <property type="entry name" value="Rhs_assc_core"/>
</dbReference>
<comment type="caution">
    <text evidence="3">The sequence shown here is derived from an EMBL/GenBank/DDBJ whole genome shotgun (WGS) entry which is preliminary data.</text>
</comment>
<dbReference type="PANTHER" id="PTHR32305:SF15">
    <property type="entry name" value="PROTEIN RHSA-RELATED"/>
    <property type="match status" value="1"/>
</dbReference>
<dbReference type="HOGENOM" id="CLU_958159_0_0_9"/>
<accession>C0EGC7</accession>
<dbReference type="eggNOG" id="COG3209">
    <property type="taxonomic scope" value="Bacteria"/>
</dbReference>
<evidence type="ECO:0000256" key="1">
    <source>
        <dbReference type="ARBA" id="ARBA00022737"/>
    </source>
</evidence>
<dbReference type="NCBIfam" id="TIGR03696">
    <property type="entry name" value="Rhs_assc_core"/>
    <property type="match status" value="1"/>
</dbReference>
<dbReference type="Pfam" id="PF25023">
    <property type="entry name" value="TEN_YD-shell"/>
    <property type="match status" value="1"/>
</dbReference>
<evidence type="ECO:0000313" key="3">
    <source>
        <dbReference type="EMBL" id="EEG29458.1"/>
    </source>
</evidence>